<evidence type="ECO:0000256" key="1">
    <source>
        <dbReference type="SAM" id="Coils"/>
    </source>
</evidence>
<dbReference type="RefSeq" id="WP_048464523.1">
    <property type="nucleotide sequence ID" value="NZ_LABX01000106.1"/>
</dbReference>
<dbReference type="Pfam" id="PF20155">
    <property type="entry name" value="TMP_3"/>
    <property type="match status" value="1"/>
</dbReference>
<evidence type="ECO:0000313" key="5">
    <source>
        <dbReference type="Proteomes" id="UP000035929"/>
    </source>
</evidence>
<evidence type="ECO:0000313" key="4">
    <source>
        <dbReference type="EMBL" id="KMO34328.1"/>
    </source>
</evidence>
<evidence type="ECO:0000256" key="2">
    <source>
        <dbReference type="SAM" id="MobiDB-lite"/>
    </source>
</evidence>
<feature type="compositionally biased region" description="Basic and acidic residues" evidence="2">
    <location>
        <begin position="1393"/>
        <end position="1402"/>
    </location>
</feature>
<feature type="region of interest" description="Disordered" evidence="2">
    <location>
        <begin position="1378"/>
        <end position="1402"/>
    </location>
</feature>
<name>A0A0J6SLN0_9HYPH</name>
<feature type="domain" description="Tape measure protein N-terminal" evidence="3">
    <location>
        <begin position="108"/>
        <end position="295"/>
    </location>
</feature>
<proteinExistence type="predicted"/>
<dbReference type="PATRIC" id="fig|270351.6.peg.362"/>
<feature type="region of interest" description="Disordered" evidence="2">
    <location>
        <begin position="26"/>
        <end position="46"/>
    </location>
</feature>
<dbReference type="Proteomes" id="UP000035929">
    <property type="component" value="Unassembled WGS sequence"/>
</dbReference>
<dbReference type="NCBIfam" id="TIGR02675">
    <property type="entry name" value="tape_meas_nterm"/>
    <property type="match status" value="1"/>
</dbReference>
<reference evidence="4 5" key="1">
    <citation type="submission" date="2015-03" db="EMBL/GenBank/DDBJ databases">
        <title>Genome sequencing of Methylobacterium aquaticum DSM16371 type strain.</title>
        <authorList>
            <person name="Chaudhry V."/>
            <person name="Patil P.B."/>
        </authorList>
    </citation>
    <scope>NUCLEOTIDE SEQUENCE [LARGE SCALE GENOMIC DNA]</scope>
    <source>
        <strain evidence="4 5">DSM 16371</strain>
    </source>
</reference>
<evidence type="ECO:0000259" key="3">
    <source>
        <dbReference type="Pfam" id="PF20155"/>
    </source>
</evidence>
<keyword evidence="1" id="KW-0175">Coiled coil</keyword>
<sequence length="1746" mass="184070">MVAQVASIEATLRLIGVERFQSDLRGAASQSEQAGSRVSRSMDEIGQSSNRAATSLSALSRSNSAINSVAFSALRAEASVKALSSAFTLLGTAVGGLAGGVAANALKNYADTYTNIQNRLRATIPDAQARLQVDQQIFDTAQKTRTSYEATANLFSRLTLSSTQLGASQTQILRVVETTQKALVSGGATVQEAASIATQLTQALGSGRLQGDELRSIAENSPVLIQAIAREFGVAVGALNDLSSQGELTADRVFKAILNAGKEVDEVFARTTPTIAAGIQQIDNALTHYLGNLDKSIGATKALTQGLGFVANNMNSIGDSVLLAVAALSGPIASRFLASGIQRAVSPIRAVSAERQADLLAAQQAQRQARFERQAAFNRYFKAQEKVAEARAAPALALAEPDTIKALEAAEKDLVGSRAALAGATDKVSAAEKRRAEAAAAAVTASKATINAEAAAEAALAKRNAAVESRTADWLSAALRAEMATGALTKKQEQAYQAAIGRRGLLQPQAAAAQQRVEDIQAQIAGLPQRPAAASTSRRKQEALNAYNEALAEQVAERDRLGQQLNAAGREIEAREDKLRQVNNAAREKALASAATAERKLEAAEATVRAAQVNLQQRERDRIGAPPGQDAPARSAAQVMSLIEKEVDAQIALDKALATRNVLADDYLKKIQAADLAAGSLTATEYKALSAARQARTALTPQYDEAVRRVAALQQDRDAIDAVIGTKARASLAKDAQTQALRESLNADLKAAVADRDRIAGQLATELTTINASEETLRQTGAAAREKAAQAAIEADKKLAAAQAEAVAQQQVLQKRRAETNASLVLSEQEKVKRLAAVDQEISALTARQRDFATARAFSERGVAATRRAVENSAAGNQAAAEADAVLAARSLEQARASVTQTAEAVDNAERRAGRLQVALGSAANVGRAAFGGLINLLGGPLGAAITAASVGFIGYELYQARAAAAAEKHADALGKVIDRTRELNTLTKRGEGRSPVEQQQDNRLQVEALRGVVDQRSKALDAFGSAASDAMRRAGYGVEGGSTTENDLDRAAARLGINLAEAARNARQLDPASEGAAKATRQLADVMLEAAKADPRYAERAIEVARFAAAQEEAAKKVRANADALAAQRDLESRLRSRKAVYDADEGGPLSRGDFVDPERAKRQLDEIKTYAQSVGDSLMKIGEGSYNFPELQELRNQLQAAVQDIANVRANASTMLSGVYVPLELKDVVAQFSHGKMSAEEYAQALLELREKMPNFRPMIDSLIEANQKALTASATIADVGAQVDALDGKSATINITVKTTSIGTIKAADAKEIEDQAAAGDKALTELQAKTQNLRLQAAGKTALASAMEAKQSNPGLDIAKATREFEQQEKLQEQISANNKKGRKGGKPKKTDAEKTEDKITDLDQQAQIAMLSDFDRKTVQFAQSAKVAKDNIQAFIDAAKSGDLSGVPPVMQQIYEKMKVLEGSKLARTTLDEIFPARKLAQDLEAVRAAAEKSPEIANNLELIQAKIREKAAPEWASGATSAVTDLVKSVANGTATMADALATFKKKVIDLALDAAFKPLQTALTNIFTKLGEGGFNISSLFSGGLSGGSNFAGQAPDAIGPFLPASMHHEGGIVGVHGVARRRLPVSVIRSAPRFHSGLTGREFPAVLEAGERVLTERMSRSATRTIAGLTAATAGVVGGGKPELHIHAGDRTEVTQTNGPQGVRTDVMIDKKVAAVLMGGPSTRTALKQISGARLVGK</sequence>
<protein>
    <recommendedName>
        <fullName evidence="3">Tape measure protein N-terminal domain-containing protein</fullName>
    </recommendedName>
</protein>
<dbReference type="PANTHER" id="PTHR45615:SF66">
    <property type="entry name" value="CARD DOMAIN-CONTAINING PROTEIN"/>
    <property type="match status" value="1"/>
</dbReference>
<feature type="compositionally biased region" description="Polar residues" evidence="2">
    <location>
        <begin position="28"/>
        <end position="39"/>
    </location>
</feature>
<dbReference type="OrthoDB" id="7980897at2"/>
<dbReference type="InterPro" id="IPR013491">
    <property type="entry name" value="Tape_meas_N"/>
</dbReference>
<dbReference type="EMBL" id="LABX01000106">
    <property type="protein sequence ID" value="KMO34328.1"/>
    <property type="molecule type" value="Genomic_DNA"/>
</dbReference>
<dbReference type="PANTHER" id="PTHR45615">
    <property type="entry name" value="MYOSIN HEAVY CHAIN, NON-MUSCLE"/>
    <property type="match status" value="1"/>
</dbReference>
<accession>A0A0J6SLN0</accession>
<organism evidence="4 5">
    <name type="scientific">Methylobacterium aquaticum</name>
    <dbReference type="NCBI Taxonomy" id="270351"/>
    <lineage>
        <taxon>Bacteria</taxon>
        <taxon>Pseudomonadati</taxon>
        <taxon>Pseudomonadota</taxon>
        <taxon>Alphaproteobacteria</taxon>
        <taxon>Hyphomicrobiales</taxon>
        <taxon>Methylobacteriaceae</taxon>
        <taxon>Methylobacterium</taxon>
    </lineage>
</organism>
<comment type="caution">
    <text evidence="4">The sequence shown here is derived from an EMBL/GenBank/DDBJ whole genome shotgun (WGS) entry which is preliminary data.</text>
</comment>
<feature type="coiled-coil region" evidence="1">
    <location>
        <begin position="544"/>
        <end position="621"/>
    </location>
</feature>
<gene>
    <name evidence="4" type="ORF">VP06_14785</name>
</gene>